<sequence>MRTDVAGVYETTEETIREIEKLRGEGKTAEQITIASKEDHALGKIARKSDAHVQDVDDLEDPDRDDGFFDKVKNVLGQDNSVESNGDKLIEIGLSEEDAARYEKEVDNGNILVIVKDLGTVPNAAASDETRDPRKF</sequence>
<dbReference type="EMBL" id="PDOF01000001">
    <property type="protein sequence ID" value="PYZ97688.1"/>
    <property type="molecule type" value="Genomic_DNA"/>
</dbReference>
<evidence type="ECO:0000313" key="3">
    <source>
        <dbReference type="Proteomes" id="UP000248066"/>
    </source>
</evidence>
<dbReference type="InterPro" id="IPR025889">
    <property type="entry name" value="GSP17M-like_dom"/>
</dbReference>
<dbReference type="Pfam" id="PF11181">
    <property type="entry name" value="YflT"/>
    <property type="match status" value="1"/>
</dbReference>
<proteinExistence type="predicted"/>
<evidence type="ECO:0000259" key="1">
    <source>
        <dbReference type="Pfam" id="PF11181"/>
    </source>
</evidence>
<dbReference type="RefSeq" id="WP_110517019.1">
    <property type="nucleotide sequence ID" value="NZ_PDOF01000001.1"/>
</dbReference>
<evidence type="ECO:0000313" key="2">
    <source>
        <dbReference type="EMBL" id="PYZ97688.1"/>
    </source>
</evidence>
<dbReference type="AlphaFoldDB" id="A0A2W0HVH5"/>
<accession>A0A2W0HVH5</accession>
<dbReference type="Proteomes" id="UP000248066">
    <property type="component" value="Unassembled WGS sequence"/>
</dbReference>
<feature type="domain" description="General stress protein 17M-like" evidence="1">
    <location>
        <begin position="5"/>
        <end position="109"/>
    </location>
</feature>
<name>A0A2W0HVH5_9BACI</name>
<reference evidence="2 3" key="1">
    <citation type="submission" date="2017-10" db="EMBL/GenBank/DDBJ databases">
        <title>Bacillus sp. nov., a halophilic bacterium isolated from a Yangshapao Lake.</title>
        <authorList>
            <person name="Wang H."/>
        </authorList>
    </citation>
    <scope>NUCLEOTIDE SEQUENCE [LARGE SCALE GENOMIC DNA]</scope>
    <source>
        <strain evidence="2 3">YSP-3</strain>
    </source>
</reference>
<organism evidence="2 3">
    <name type="scientific">Alteribacter lacisalsi</name>
    <dbReference type="NCBI Taxonomy" id="2045244"/>
    <lineage>
        <taxon>Bacteria</taxon>
        <taxon>Bacillati</taxon>
        <taxon>Bacillota</taxon>
        <taxon>Bacilli</taxon>
        <taxon>Bacillales</taxon>
        <taxon>Bacillaceae</taxon>
        <taxon>Alteribacter</taxon>
    </lineage>
</organism>
<dbReference type="OrthoDB" id="2678178at2"/>
<comment type="caution">
    <text evidence="2">The sequence shown here is derived from an EMBL/GenBank/DDBJ whole genome shotgun (WGS) entry which is preliminary data.</text>
</comment>
<keyword evidence="3" id="KW-1185">Reference proteome</keyword>
<protein>
    <recommendedName>
        <fullName evidence="1">General stress protein 17M-like domain-containing protein</fullName>
    </recommendedName>
</protein>
<gene>
    <name evidence="2" type="ORF">CR205_03590</name>
</gene>